<evidence type="ECO:0000313" key="1">
    <source>
        <dbReference type="EMBL" id="BBG96954.1"/>
    </source>
</evidence>
<organism evidence="1">
    <name type="scientific">Prunus dulcis</name>
    <name type="common">Almond</name>
    <name type="synonym">Amygdalus dulcis</name>
    <dbReference type="NCBI Taxonomy" id="3755"/>
    <lineage>
        <taxon>Eukaryota</taxon>
        <taxon>Viridiplantae</taxon>
        <taxon>Streptophyta</taxon>
        <taxon>Embryophyta</taxon>
        <taxon>Tracheophyta</taxon>
        <taxon>Spermatophyta</taxon>
        <taxon>Magnoliopsida</taxon>
        <taxon>eudicotyledons</taxon>
        <taxon>Gunneridae</taxon>
        <taxon>Pentapetalae</taxon>
        <taxon>rosids</taxon>
        <taxon>fabids</taxon>
        <taxon>Rosales</taxon>
        <taxon>Rosaceae</taxon>
        <taxon>Amygdaloideae</taxon>
        <taxon>Amygdaleae</taxon>
        <taxon>Prunus</taxon>
    </lineage>
</organism>
<reference evidence="1" key="1">
    <citation type="journal article" date="2019" name="Science">
        <title>Mutation of a bHLH transcription factor allowed almond domestication.</title>
        <authorList>
            <person name="Sanchez-Perez R."/>
            <person name="Pavan S."/>
            <person name="Mazzeo R."/>
            <person name="Moldovan C."/>
            <person name="Aiese Cigliano R."/>
            <person name="Del Cueto J."/>
            <person name="Ricciardi F."/>
            <person name="Lotti C."/>
            <person name="Ricciardi L."/>
            <person name="Dicenta F."/>
            <person name="Lopez-Marques R.L."/>
            <person name="Lindberg Moller B."/>
        </authorList>
    </citation>
    <scope>NUCLEOTIDE SEQUENCE</scope>
</reference>
<evidence type="ECO:0008006" key="2">
    <source>
        <dbReference type="Google" id="ProtNLM"/>
    </source>
</evidence>
<name>A0A4Y1QYN9_PRUDU</name>
<accession>A0A4Y1QYN9</accession>
<sequence length="89" mass="10116">MQEEFDALTVQGTWVLVPPPPNINIVGSKWIYKVKKKSRWGFSQEQGLDLDETFCPMVRHTTVKLVSALGLEISYLSNGDIFVNQAKYL</sequence>
<protein>
    <recommendedName>
        <fullName evidence="2">Transposable element protein</fullName>
    </recommendedName>
</protein>
<dbReference type="EMBL" id="AP019298">
    <property type="protein sequence ID" value="BBG96954.1"/>
    <property type="molecule type" value="Genomic_DNA"/>
</dbReference>
<gene>
    <name evidence="1" type="ORF">Prudu_005925</name>
</gene>
<proteinExistence type="predicted"/>
<dbReference type="AlphaFoldDB" id="A0A4Y1QYN9"/>